<dbReference type="PATRIC" id="fig|651182.5.peg.945"/>
<dbReference type="SUPFAM" id="SSF50118">
    <property type="entry name" value="Cell growth inhibitor/plasmid maintenance toxic component"/>
    <property type="match status" value="1"/>
</dbReference>
<evidence type="ECO:0000313" key="1">
    <source>
        <dbReference type="EMBL" id="CCK78955.1"/>
    </source>
</evidence>
<keyword evidence="2" id="KW-1185">Reference proteome</keyword>
<dbReference type="HOGENOM" id="CLU_121823_6_3_7"/>
<proteinExistence type="predicted"/>
<dbReference type="EMBL" id="FO203503">
    <property type="protein sequence ID" value="CCK78955.1"/>
    <property type="molecule type" value="Genomic_DNA"/>
</dbReference>
<accession>K0NDS1</accession>
<sequence length="88" mass="9811">MLSDHARFNDETQNCVMAMVTSAKNPDWPLDVKIGSIKKAGLPAPSKVRMKLFTLDSRLIVKKIGGLAAKDQEIVKKNLKELMNLETE</sequence>
<organism evidence="1 2">
    <name type="scientific">Desulfobacula toluolica (strain DSM 7467 / Tol2)</name>
    <dbReference type="NCBI Taxonomy" id="651182"/>
    <lineage>
        <taxon>Bacteria</taxon>
        <taxon>Pseudomonadati</taxon>
        <taxon>Thermodesulfobacteriota</taxon>
        <taxon>Desulfobacteria</taxon>
        <taxon>Desulfobacterales</taxon>
        <taxon>Desulfobacteraceae</taxon>
        <taxon>Desulfobacula</taxon>
    </lineage>
</organism>
<dbReference type="KEGG" id="dto:TOL2_C07870"/>
<protein>
    <recommendedName>
        <fullName evidence="3">Transcriptional modulator of MazE/toxin, MazF</fullName>
    </recommendedName>
</protein>
<name>K0NDS1_DESTT</name>
<dbReference type="Gene3D" id="2.30.30.110">
    <property type="match status" value="1"/>
</dbReference>
<dbReference type="STRING" id="651182.TOL2_C07870"/>
<dbReference type="Pfam" id="PF02452">
    <property type="entry name" value="PemK_toxin"/>
    <property type="match status" value="1"/>
</dbReference>
<dbReference type="InterPro" id="IPR003477">
    <property type="entry name" value="PemK-like"/>
</dbReference>
<gene>
    <name evidence="1" type="ordered locus">TOL2_C07870</name>
</gene>
<dbReference type="Proteomes" id="UP000007347">
    <property type="component" value="Chromosome"/>
</dbReference>
<dbReference type="InterPro" id="IPR011067">
    <property type="entry name" value="Plasmid_toxin/cell-grow_inhib"/>
</dbReference>
<reference evidence="1 2" key="1">
    <citation type="journal article" date="2013" name="Environ. Microbiol.">
        <title>Complete genome, catabolic sub-proteomes and key-metabolites of Desulfobacula toluolica Tol2, a marine, aromatic compound-degrading, sulfate-reducing bacterium.</title>
        <authorList>
            <person name="Wohlbrand L."/>
            <person name="Jacob J.H."/>
            <person name="Kube M."/>
            <person name="Mussmann M."/>
            <person name="Jarling R."/>
            <person name="Beck A."/>
            <person name="Amann R."/>
            <person name="Wilkes H."/>
            <person name="Reinhardt R."/>
            <person name="Rabus R."/>
        </authorList>
    </citation>
    <scope>NUCLEOTIDE SEQUENCE [LARGE SCALE GENOMIC DNA]</scope>
    <source>
        <strain evidence="2">DSM 7467 / Tol2</strain>
    </source>
</reference>
<dbReference type="GO" id="GO:0003677">
    <property type="term" value="F:DNA binding"/>
    <property type="evidence" value="ECO:0007669"/>
    <property type="project" value="InterPro"/>
</dbReference>
<dbReference type="AlphaFoldDB" id="K0NDS1"/>
<evidence type="ECO:0000313" key="2">
    <source>
        <dbReference type="Proteomes" id="UP000007347"/>
    </source>
</evidence>
<evidence type="ECO:0008006" key="3">
    <source>
        <dbReference type="Google" id="ProtNLM"/>
    </source>
</evidence>